<proteinExistence type="predicted"/>
<dbReference type="AlphaFoldDB" id="S3CZ08"/>
<dbReference type="InterPro" id="IPR029058">
    <property type="entry name" value="AB_hydrolase_fold"/>
</dbReference>
<dbReference type="PANTHER" id="PTHR48081:SF8">
    <property type="entry name" value="ALPHA_BETA HYDROLASE FOLD-3 DOMAIN-CONTAINING PROTEIN-RELATED"/>
    <property type="match status" value="1"/>
</dbReference>
<dbReference type="Gene3D" id="3.40.50.1820">
    <property type="entry name" value="alpha/beta hydrolase"/>
    <property type="match status" value="1"/>
</dbReference>
<dbReference type="PANTHER" id="PTHR48081">
    <property type="entry name" value="AB HYDROLASE SUPERFAMILY PROTEIN C4A8.06C"/>
    <property type="match status" value="1"/>
</dbReference>
<gene>
    <name evidence="3" type="ORF">GLAREA_11652</name>
</gene>
<dbReference type="GeneID" id="19470693"/>
<dbReference type="RefSeq" id="XP_008087986.1">
    <property type="nucleotide sequence ID" value="XM_008089795.1"/>
</dbReference>
<dbReference type="Proteomes" id="UP000016922">
    <property type="component" value="Unassembled WGS sequence"/>
</dbReference>
<dbReference type="InterPro" id="IPR050300">
    <property type="entry name" value="GDXG_lipolytic_enzyme"/>
</dbReference>
<evidence type="ECO:0000313" key="3">
    <source>
        <dbReference type="EMBL" id="EPE25071.1"/>
    </source>
</evidence>
<dbReference type="SUPFAM" id="SSF53474">
    <property type="entry name" value="alpha/beta-Hydrolases"/>
    <property type="match status" value="1"/>
</dbReference>
<organism evidence="3 4">
    <name type="scientific">Glarea lozoyensis (strain ATCC 20868 / MF5171)</name>
    <dbReference type="NCBI Taxonomy" id="1116229"/>
    <lineage>
        <taxon>Eukaryota</taxon>
        <taxon>Fungi</taxon>
        <taxon>Dikarya</taxon>
        <taxon>Ascomycota</taxon>
        <taxon>Pezizomycotina</taxon>
        <taxon>Leotiomycetes</taxon>
        <taxon>Helotiales</taxon>
        <taxon>Helotiaceae</taxon>
        <taxon>Glarea</taxon>
    </lineage>
</organism>
<reference evidence="3 4" key="1">
    <citation type="journal article" date="2013" name="BMC Genomics">
        <title>Genomics-driven discovery of the pneumocandin biosynthetic gene cluster in the fungus Glarea lozoyensis.</title>
        <authorList>
            <person name="Chen L."/>
            <person name="Yue Q."/>
            <person name="Zhang X."/>
            <person name="Xiang M."/>
            <person name="Wang C."/>
            <person name="Li S."/>
            <person name="Che Y."/>
            <person name="Ortiz-Lopez F.J."/>
            <person name="Bills G.F."/>
            <person name="Liu X."/>
            <person name="An Z."/>
        </authorList>
    </citation>
    <scope>NUCLEOTIDE SEQUENCE [LARGE SCALE GENOMIC DNA]</scope>
    <source>
        <strain evidence="4">ATCC 20868 / MF5171</strain>
    </source>
</reference>
<dbReference type="GO" id="GO:0016787">
    <property type="term" value="F:hydrolase activity"/>
    <property type="evidence" value="ECO:0007669"/>
    <property type="project" value="UniProtKB-KW"/>
</dbReference>
<dbReference type="eggNOG" id="KOG1515">
    <property type="taxonomic scope" value="Eukaryota"/>
</dbReference>
<name>S3CZ08_GLAL2</name>
<dbReference type="STRING" id="1116229.S3CZ08"/>
<dbReference type="KEGG" id="glz:GLAREA_11652"/>
<sequence length="332" mass="36277">MPTLHLLRLHIQALFFRTLQRIFTTLDLSYSHPLPKPHSFIRTIPSTHSKTLGSIDLFFYTSASHKSPPSSPEVGVKERRPLLVNFHGGGYAIGHARDDARFFTAITSSTNTLVVSVNYRLAPSHPFPTAIEDGVSAVLYLWEHADELGIDVEKTVISGFSAGGALAYGVSIKLAQVLEGMGGKGGSGGMLRGLVVFYGGCDFTLSRAEKDASNKNLIPVIPPMLYRFFDSSYLQGNPDKLDPLLSPGLADDEILRKGIPENVAMVNCGGDQLLAESTRFGERLKGLGKSVEVLVVEGVGHAWDKKASWKKGNAKRDEAYRFAVENLKEMWS</sequence>
<protein>
    <submittedName>
        <fullName evidence="3">Alpha/beta-Hydrolase</fullName>
    </submittedName>
</protein>
<evidence type="ECO:0000313" key="4">
    <source>
        <dbReference type="Proteomes" id="UP000016922"/>
    </source>
</evidence>
<keyword evidence="1 3" id="KW-0378">Hydrolase</keyword>
<dbReference type="Pfam" id="PF07859">
    <property type="entry name" value="Abhydrolase_3"/>
    <property type="match status" value="1"/>
</dbReference>
<dbReference type="OMA" id="WACAVMT"/>
<dbReference type="EMBL" id="KE145372">
    <property type="protein sequence ID" value="EPE25071.1"/>
    <property type="molecule type" value="Genomic_DNA"/>
</dbReference>
<feature type="domain" description="Alpha/beta hydrolase fold-3" evidence="2">
    <location>
        <begin position="83"/>
        <end position="303"/>
    </location>
</feature>
<accession>S3CZ08</accession>
<evidence type="ECO:0000256" key="1">
    <source>
        <dbReference type="ARBA" id="ARBA00022801"/>
    </source>
</evidence>
<dbReference type="InterPro" id="IPR013094">
    <property type="entry name" value="AB_hydrolase_3"/>
</dbReference>
<dbReference type="OrthoDB" id="408631at2759"/>
<dbReference type="HOGENOM" id="CLU_012494_3_2_1"/>
<keyword evidence="4" id="KW-1185">Reference proteome</keyword>
<evidence type="ECO:0000259" key="2">
    <source>
        <dbReference type="Pfam" id="PF07859"/>
    </source>
</evidence>